<dbReference type="Proteomes" id="UP000198620">
    <property type="component" value="Unassembled WGS sequence"/>
</dbReference>
<reference evidence="1 2" key="1">
    <citation type="submission" date="2016-10" db="EMBL/GenBank/DDBJ databases">
        <authorList>
            <person name="de Groot N.N."/>
        </authorList>
    </citation>
    <scope>NUCLEOTIDE SEQUENCE [LARGE SCALE GENOMIC DNA]</scope>
    <source>
        <strain evidence="1 2">Nv1</strain>
    </source>
</reference>
<evidence type="ECO:0000313" key="1">
    <source>
        <dbReference type="EMBL" id="SEL48809.1"/>
    </source>
</evidence>
<sequence length="35" mass="3823">MVSLFASVEGSILLLIKYVINNNDLADQLDVSTNL</sequence>
<name>A0A1H7QLW2_9PROT</name>
<keyword evidence="2" id="KW-1185">Reference proteome</keyword>
<gene>
    <name evidence="1" type="ORF">SAMN05216387_11267</name>
</gene>
<proteinExistence type="predicted"/>
<accession>A0A1H7QLW2</accession>
<protein>
    <submittedName>
        <fullName evidence="1">Uncharacterized protein</fullName>
    </submittedName>
</protein>
<dbReference type="AlphaFoldDB" id="A0A1H7QLW2"/>
<organism evidence="1 2">
    <name type="scientific">Nitrosovibrio tenuis</name>
    <dbReference type="NCBI Taxonomy" id="1233"/>
    <lineage>
        <taxon>Bacteria</taxon>
        <taxon>Pseudomonadati</taxon>
        <taxon>Pseudomonadota</taxon>
        <taxon>Betaproteobacteria</taxon>
        <taxon>Nitrosomonadales</taxon>
        <taxon>Nitrosomonadaceae</taxon>
        <taxon>Nitrosovibrio</taxon>
    </lineage>
</organism>
<dbReference type="EMBL" id="FOBH01000012">
    <property type="protein sequence ID" value="SEL48809.1"/>
    <property type="molecule type" value="Genomic_DNA"/>
</dbReference>
<evidence type="ECO:0000313" key="2">
    <source>
        <dbReference type="Proteomes" id="UP000198620"/>
    </source>
</evidence>
<dbReference type="STRING" id="1233.SAMN05216387_11267"/>